<accession>A0A1Y2B4R6</accession>
<keyword evidence="2" id="KW-1185">Reference proteome</keyword>
<organism evidence="1 2">
    <name type="scientific">Rhizoclosmatium globosum</name>
    <dbReference type="NCBI Taxonomy" id="329046"/>
    <lineage>
        <taxon>Eukaryota</taxon>
        <taxon>Fungi</taxon>
        <taxon>Fungi incertae sedis</taxon>
        <taxon>Chytridiomycota</taxon>
        <taxon>Chytridiomycota incertae sedis</taxon>
        <taxon>Chytridiomycetes</taxon>
        <taxon>Chytridiales</taxon>
        <taxon>Chytriomycetaceae</taxon>
        <taxon>Rhizoclosmatium</taxon>
    </lineage>
</organism>
<evidence type="ECO:0000313" key="2">
    <source>
        <dbReference type="Proteomes" id="UP000193642"/>
    </source>
</evidence>
<evidence type="ECO:0000313" key="1">
    <source>
        <dbReference type="EMBL" id="ORY29075.1"/>
    </source>
</evidence>
<proteinExistence type="predicted"/>
<protein>
    <submittedName>
        <fullName evidence="1">Uncharacterized protein</fullName>
    </submittedName>
</protein>
<gene>
    <name evidence="1" type="ORF">BCR33DRAFT_724800</name>
</gene>
<dbReference type="Proteomes" id="UP000193642">
    <property type="component" value="Unassembled WGS sequence"/>
</dbReference>
<reference evidence="1 2" key="1">
    <citation type="submission" date="2016-07" db="EMBL/GenBank/DDBJ databases">
        <title>Pervasive Adenine N6-methylation of Active Genes in Fungi.</title>
        <authorList>
            <consortium name="DOE Joint Genome Institute"/>
            <person name="Mondo S.J."/>
            <person name="Dannebaum R.O."/>
            <person name="Kuo R.C."/>
            <person name="Labutti K."/>
            <person name="Haridas S."/>
            <person name="Kuo A."/>
            <person name="Salamov A."/>
            <person name="Ahrendt S.R."/>
            <person name="Lipzen A."/>
            <person name="Sullivan W."/>
            <person name="Andreopoulos W.B."/>
            <person name="Clum A."/>
            <person name="Lindquist E."/>
            <person name="Daum C."/>
            <person name="Ramamoorthy G.K."/>
            <person name="Gryganskyi A."/>
            <person name="Culley D."/>
            <person name="Magnuson J.K."/>
            <person name="James T.Y."/>
            <person name="O'Malley M.A."/>
            <person name="Stajich J.E."/>
            <person name="Spatafora J.W."/>
            <person name="Visel A."/>
            <person name="Grigoriev I.V."/>
        </authorList>
    </citation>
    <scope>NUCLEOTIDE SEQUENCE [LARGE SCALE GENOMIC DNA]</scope>
    <source>
        <strain evidence="1 2">JEL800</strain>
    </source>
</reference>
<dbReference type="AlphaFoldDB" id="A0A1Y2B4R6"/>
<sequence>MGYQYSITPSPLDTDLQQRLSETPNGSDVELVAPPLSVNIAFPHIPAHHALSLHLKRESCSEVREYATYLIAEYKRLFLPLPTNIEIDCIEDAHLEKLESGLIIYSAQYLKHSLHPDIIVYPFQNSDSRHTVKVPISKNHTLTYKYFPYNMGYAMTIHKVKTQT</sequence>
<name>A0A1Y2B4R6_9FUNG</name>
<comment type="caution">
    <text evidence="1">The sequence shown here is derived from an EMBL/GenBank/DDBJ whole genome shotgun (WGS) entry which is preliminary data.</text>
</comment>
<dbReference type="EMBL" id="MCGO01000090">
    <property type="protein sequence ID" value="ORY29075.1"/>
    <property type="molecule type" value="Genomic_DNA"/>
</dbReference>